<comment type="caution">
    <text evidence="3">The sequence shown here is derived from an EMBL/GenBank/DDBJ whole genome shotgun (WGS) entry which is preliminary data.</text>
</comment>
<protein>
    <submittedName>
        <fullName evidence="3">DUF4397 domain-containing protein</fullName>
    </submittedName>
</protein>
<dbReference type="Proteomes" id="UP000806528">
    <property type="component" value="Unassembled WGS sequence"/>
</dbReference>
<accession>A0ABR9NZU7</accession>
<evidence type="ECO:0000259" key="2">
    <source>
        <dbReference type="Pfam" id="PF14344"/>
    </source>
</evidence>
<organism evidence="3 4">
    <name type="scientific">Nocardiopsis coralli</name>
    <dbReference type="NCBI Taxonomy" id="2772213"/>
    <lineage>
        <taxon>Bacteria</taxon>
        <taxon>Bacillati</taxon>
        <taxon>Actinomycetota</taxon>
        <taxon>Actinomycetes</taxon>
        <taxon>Streptosporangiales</taxon>
        <taxon>Nocardiopsidaceae</taxon>
        <taxon>Nocardiopsis</taxon>
    </lineage>
</organism>
<feature type="signal peptide" evidence="1">
    <location>
        <begin position="1"/>
        <end position="25"/>
    </location>
</feature>
<dbReference type="Pfam" id="PF14344">
    <property type="entry name" value="DUF4397"/>
    <property type="match status" value="1"/>
</dbReference>
<feature type="chain" id="PRO_5045400971" evidence="1">
    <location>
        <begin position="26"/>
        <end position="225"/>
    </location>
</feature>
<evidence type="ECO:0000313" key="4">
    <source>
        <dbReference type="Proteomes" id="UP000806528"/>
    </source>
</evidence>
<dbReference type="InterPro" id="IPR025510">
    <property type="entry name" value="DUF4397"/>
</dbReference>
<name>A0ABR9NZU7_9ACTN</name>
<proteinExistence type="predicted"/>
<feature type="domain" description="DUF4397" evidence="2">
    <location>
        <begin position="33"/>
        <end position="149"/>
    </location>
</feature>
<dbReference type="EMBL" id="JADBGI010000001">
    <property type="protein sequence ID" value="MBE2997112.1"/>
    <property type="molecule type" value="Genomic_DNA"/>
</dbReference>
<keyword evidence="4" id="KW-1185">Reference proteome</keyword>
<gene>
    <name evidence="3" type="ORF">IDM40_00130</name>
</gene>
<reference evidence="3 4" key="1">
    <citation type="submission" date="2020-09" db="EMBL/GenBank/DDBJ databases">
        <title>Diversity and distribution of actinomycetes associated with coral in the coast of Hainan.</title>
        <authorList>
            <person name="Li F."/>
        </authorList>
    </citation>
    <scope>NUCLEOTIDE SEQUENCE [LARGE SCALE GENOMIC DNA]</scope>
    <source>
        <strain evidence="3 4">HNM0947</strain>
    </source>
</reference>
<sequence length="225" mass="23171">MHRCAMITAAASGSAALVLSAGAFAPNGWQDVEVAVMHGIPDETVDVHADGDTVLEDLEPGTVSEPISMPAGTSDLRVTEAGAGPDAEAVVEADEVEFHAGSNSTVAAHLDDEGEPVLTPFVNETYELGEDEAQMTVRHVAAAPALDVRTDGEPAAQALTEPEEQVLETAPGTVSFDAVVADTEETVLEPADLELAGGNNTLVYVWGDTEGGGLDVAVQNLDLTP</sequence>
<keyword evidence="1" id="KW-0732">Signal</keyword>
<evidence type="ECO:0000313" key="3">
    <source>
        <dbReference type="EMBL" id="MBE2997112.1"/>
    </source>
</evidence>
<evidence type="ECO:0000256" key="1">
    <source>
        <dbReference type="SAM" id="SignalP"/>
    </source>
</evidence>